<protein>
    <submittedName>
        <fullName evidence="1">Uncharacterized protein</fullName>
    </submittedName>
</protein>
<dbReference type="EMBL" id="QGNW01001482">
    <property type="protein sequence ID" value="RVW39461.1"/>
    <property type="molecule type" value="Genomic_DNA"/>
</dbReference>
<dbReference type="PANTHER" id="PTHR48475:SF2">
    <property type="entry name" value="RIBONUCLEASE H"/>
    <property type="match status" value="1"/>
</dbReference>
<dbReference type="PANTHER" id="PTHR48475">
    <property type="entry name" value="RIBONUCLEASE H"/>
    <property type="match status" value="1"/>
</dbReference>
<reference evidence="1 2" key="1">
    <citation type="journal article" date="2018" name="PLoS Genet.">
        <title>Population sequencing reveals clonal diversity and ancestral inbreeding in the grapevine cultivar Chardonnay.</title>
        <authorList>
            <person name="Roach M.J."/>
            <person name="Johnson D.L."/>
            <person name="Bohlmann J."/>
            <person name="van Vuuren H.J."/>
            <person name="Jones S.J."/>
            <person name="Pretorius I.S."/>
            <person name="Schmidt S.A."/>
            <person name="Borneman A.R."/>
        </authorList>
    </citation>
    <scope>NUCLEOTIDE SEQUENCE [LARGE SCALE GENOMIC DNA]</scope>
    <source>
        <strain evidence="2">cv. Chardonnay</strain>
        <tissue evidence="1">Leaf</tissue>
    </source>
</reference>
<evidence type="ECO:0000313" key="2">
    <source>
        <dbReference type="Proteomes" id="UP000288805"/>
    </source>
</evidence>
<dbReference type="AlphaFoldDB" id="A0A438DVF1"/>
<gene>
    <name evidence="1" type="ORF">CK203_101507</name>
</gene>
<accession>A0A438DVF1</accession>
<evidence type="ECO:0000313" key="1">
    <source>
        <dbReference type="EMBL" id="RVW39461.1"/>
    </source>
</evidence>
<comment type="caution">
    <text evidence="1">The sequence shown here is derived from an EMBL/GenBank/DDBJ whole genome shotgun (WGS) entry which is preliminary data.</text>
</comment>
<name>A0A438DVF1_VITVI</name>
<proteinExistence type="predicted"/>
<dbReference type="Proteomes" id="UP000288805">
    <property type="component" value="Unassembled WGS sequence"/>
</dbReference>
<organism evidence="1 2">
    <name type="scientific">Vitis vinifera</name>
    <name type="common">Grape</name>
    <dbReference type="NCBI Taxonomy" id="29760"/>
    <lineage>
        <taxon>Eukaryota</taxon>
        <taxon>Viridiplantae</taxon>
        <taxon>Streptophyta</taxon>
        <taxon>Embryophyta</taxon>
        <taxon>Tracheophyta</taxon>
        <taxon>Spermatophyta</taxon>
        <taxon>Magnoliopsida</taxon>
        <taxon>eudicotyledons</taxon>
        <taxon>Gunneridae</taxon>
        <taxon>Pentapetalae</taxon>
        <taxon>rosids</taxon>
        <taxon>Vitales</taxon>
        <taxon>Vitaceae</taxon>
        <taxon>Viteae</taxon>
        <taxon>Vitis</taxon>
    </lineage>
</organism>
<sequence>MAQYFSNVRVDIDRLSEWTVKRIPRTENIQANALDGITTTLPIKETILLPIYLQATSLIAIALVCSTNKTNDNWMNEIEAYIQTEELPKDNMQAHKIRIQDVCFTLIGDNLYKRYFGDHTSGQHRGTICIG</sequence>